<evidence type="ECO:0000256" key="2">
    <source>
        <dbReference type="SAM" id="Phobius"/>
    </source>
</evidence>
<evidence type="ECO:0000256" key="1">
    <source>
        <dbReference type="SAM" id="MobiDB-lite"/>
    </source>
</evidence>
<feature type="compositionally biased region" description="Pro residues" evidence="1">
    <location>
        <begin position="222"/>
        <end position="233"/>
    </location>
</feature>
<evidence type="ECO:0000313" key="3">
    <source>
        <dbReference type="EMBL" id="QSB06702.1"/>
    </source>
</evidence>
<feature type="region of interest" description="Disordered" evidence="1">
    <location>
        <begin position="1"/>
        <end position="24"/>
    </location>
</feature>
<evidence type="ECO:0000313" key="4">
    <source>
        <dbReference type="Proteomes" id="UP000662939"/>
    </source>
</evidence>
<dbReference type="EMBL" id="CP070496">
    <property type="protein sequence ID" value="QSB06702.1"/>
    <property type="molecule type" value="Genomic_DNA"/>
</dbReference>
<keyword evidence="4" id="KW-1185">Reference proteome</keyword>
<sequence>MTNFPPQPDPNHNPGAAGQAPHNPPPSGGFLTEWGIKPHPVRPQKVTLLLQSLWVYAAASALIALFALIAAASLPYYFGTGYFTSAAIISLIFGAGALTVAWFIVKEKLGLLGSNDPRITLSIGLGIIGFFALYGFFGGWNVGWYSTFGVLLGMARLGAVGLAFAMVFQPETLHWLRSRPGNLPNPGPQQPYGTQPHQAPGPNQPPLPPHGAGQQPGAAPGQQPPAPGQPPQQ</sequence>
<proteinExistence type="predicted"/>
<feature type="region of interest" description="Disordered" evidence="1">
    <location>
        <begin position="178"/>
        <end position="233"/>
    </location>
</feature>
<dbReference type="KEGG" id="nav:JQS30_07360"/>
<reference evidence="3" key="1">
    <citation type="submission" date="2021-02" db="EMBL/GenBank/DDBJ databases">
        <title>Natronoglycomyces albus gen. nov., sp. nov, a haloalkaliphilic actinobacterium from a soda solonchak soil.</title>
        <authorList>
            <person name="Sorokin D.Y."/>
            <person name="Khijniak T.V."/>
            <person name="Zakharycheva A.P."/>
            <person name="Boueva O.V."/>
            <person name="Ariskina E.V."/>
            <person name="Hahnke R.L."/>
            <person name="Bunk B."/>
            <person name="Sproer C."/>
            <person name="Schumann P."/>
            <person name="Evtushenko L.I."/>
            <person name="Kublanov I.V."/>
        </authorList>
    </citation>
    <scope>NUCLEOTIDE SEQUENCE</scope>
    <source>
        <strain evidence="3">DSM 106290</strain>
    </source>
</reference>
<organism evidence="3 4">
    <name type="scientific">Natronoglycomyces albus</name>
    <dbReference type="NCBI Taxonomy" id="2811108"/>
    <lineage>
        <taxon>Bacteria</taxon>
        <taxon>Bacillati</taxon>
        <taxon>Actinomycetota</taxon>
        <taxon>Actinomycetes</taxon>
        <taxon>Glycomycetales</taxon>
        <taxon>Glycomycetaceae</taxon>
        <taxon>Natronoglycomyces</taxon>
    </lineage>
</organism>
<feature type="compositionally biased region" description="Low complexity" evidence="1">
    <location>
        <begin position="210"/>
        <end position="221"/>
    </location>
</feature>
<feature type="compositionally biased region" description="Pro residues" evidence="1">
    <location>
        <begin position="1"/>
        <end position="11"/>
    </location>
</feature>
<dbReference type="RefSeq" id="WP_213172712.1">
    <property type="nucleotide sequence ID" value="NZ_CP070496.1"/>
</dbReference>
<feature type="transmembrane region" description="Helical" evidence="2">
    <location>
        <begin position="117"/>
        <end position="137"/>
    </location>
</feature>
<accession>A0A895XSR5</accession>
<feature type="transmembrane region" description="Helical" evidence="2">
    <location>
        <begin position="82"/>
        <end position="105"/>
    </location>
</feature>
<keyword evidence="2" id="KW-1133">Transmembrane helix</keyword>
<dbReference type="Proteomes" id="UP000662939">
    <property type="component" value="Chromosome"/>
</dbReference>
<keyword evidence="2" id="KW-0472">Membrane</keyword>
<keyword evidence="2" id="KW-0812">Transmembrane</keyword>
<feature type="transmembrane region" description="Helical" evidence="2">
    <location>
        <begin position="143"/>
        <end position="168"/>
    </location>
</feature>
<protein>
    <submittedName>
        <fullName evidence="3">Uncharacterized protein</fullName>
    </submittedName>
</protein>
<gene>
    <name evidence="3" type="ORF">JQS30_07360</name>
</gene>
<dbReference type="AlphaFoldDB" id="A0A895XSR5"/>
<name>A0A895XSR5_9ACTN</name>
<feature type="transmembrane region" description="Helical" evidence="2">
    <location>
        <begin position="53"/>
        <end position="76"/>
    </location>
</feature>